<dbReference type="CDD" id="cd00156">
    <property type="entry name" value="REC"/>
    <property type="match status" value="2"/>
</dbReference>
<evidence type="ECO:0000256" key="8">
    <source>
        <dbReference type="SAM" id="MobiDB-lite"/>
    </source>
</evidence>
<dbReference type="SMART" id="SM00862">
    <property type="entry name" value="Trans_reg_C"/>
    <property type="match status" value="1"/>
</dbReference>
<proteinExistence type="predicted"/>
<dbReference type="InterPro" id="IPR029787">
    <property type="entry name" value="Nucleotide_cyclase"/>
</dbReference>
<dbReference type="Gene3D" id="3.40.50.2300">
    <property type="match status" value="3"/>
</dbReference>
<feature type="DNA-binding region" description="OmpR/PhoB-type" evidence="7">
    <location>
        <begin position="124"/>
        <end position="223"/>
    </location>
</feature>
<keyword evidence="4 7" id="KW-0238">DNA-binding</keyword>
<dbReference type="InterPro" id="IPR036641">
    <property type="entry name" value="HPT_dom_sf"/>
</dbReference>
<dbReference type="OrthoDB" id="442759at2"/>
<dbReference type="GO" id="GO:0006355">
    <property type="term" value="P:regulation of DNA-templated transcription"/>
    <property type="evidence" value="ECO:0007669"/>
    <property type="project" value="InterPro"/>
</dbReference>
<feature type="region of interest" description="Disordered" evidence="8">
    <location>
        <begin position="225"/>
        <end position="270"/>
    </location>
</feature>
<dbReference type="EMBL" id="RSCJ01000009">
    <property type="protein sequence ID" value="RUR81829.1"/>
    <property type="molecule type" value="Genomic_DNA"/>
</dbReference>
<dbReference type="SMART" id="SM00267">
    <property type="entry name" value="GGDEF"/>
    <property type="match status" value="1"/>
</dbReference>
<keyword evidence="2" id="KW-0902">Two-component regulatory system</keyword>
<gene>
    <name evidence="12" type="ORF">PCC6912_26980</name>
</gene>
<feature type="modified residue" description="4-aspartylphosphate" evidence="6">
    <location>
        <position position="439"/>
    </location>
</feature>
<dbReference type="Pfam" id="PF00486">
    <property type="entry name" value="Trans_reg_C"/>
    <property type="match status" value="1"/>
</dbReference>
<evidence type="ECO:0000256" key="5">
    <source>
        <dbReference type="ARBA" id="ARBA00023163"/>
    </source>
</evidence>
<keyword evidence="1 6" id="KW-0597">Phosphoprotein</keyword>
<dbReference type="SUPFAM" id="SSF55073">
    <property type="entry name" value="Nucleotide cyclase"/>
    <property type="match status" value="1"/>
</dbReference>
<evidence type="ECO:0008006" key="14">
    <source>
        <dbReference type="Google" id="ProtNLM"/>
    </source>
</evidence>
<evidence type="ECO:0000313" key="13">
    <source>
        <dbReference type="Proteomes" id="UP000268857"/>
    </source>
</evidence>
<protein>
    <recommendedName>
        <fullName evidence="14">Transcriptional regulator</fullName>
    </recommendedName>
</protein>
<dbReference type="Gene3D" id="3.30.70.270">
    <property type="match status" value="1"/>
</dbReference>
<dbReference type="PANTHER" id="PTHR48111">
    <property type="entry name" value="REGULATOR OF RPOS"/>
    <property type="match status" value="1"/>
</dbReference>
<dbReference type="InterPro" id="IPR016032">
    <property type="entry name" value="Sig_transdc_resp-reg_C-effctor"/>
</dbReference>
<dbReference type="Pfam" id="PF00990">
    <property type="entry name" value="GGDEF"/>
    <property type="match status" value="1"/>
</dbReference>
<evidence type="ECO:0000256" key="4">
    <source>
        <dbReference type="ARBA" id="ARBA00023125"/>
    </source>
</evidence>
<dbReference type="STRING" id="211165.GCA_000317285_04214"/>
<dbReference type="RefSeq" id="WP_016875227.1">
    <property type="nucleotide sequence ID" value="NZ_AJLN01000104.1"/>
</dbReference>
<dbReference type="AlphaFoldDB" id="A0A3S0XVN0"/>
<dbReference type="InterPro" id="IPR008207">
    <property type="entry name" value="Sig_transdc_His_kin_Hpt_dom"/>
</dbReference>
<evidence type="ECO:0000256" key="1">
    <source>
        <dbReference type="ARBA" id="ARBA00022553"/>
    </source>
</evidence>
<evidence type="ECO:0000313" key="12">
    <source>
        <dbReference type="EMBL" id="RUR81829.1"/>
    </source>
</evidence>
<name>A0A3S0XVN0_CHLFR</name>
<keyword evidence="5" id="KW-0804">Transcription</keyword>
<dbReference type="SMART" id="SM00448">
    <property type="entry name" value="REC"/>
    <property type="match status" value="3"/>
</dbReference>
<feature type="compositionally biased region" description="Basic and acidic residues" evidence="8">
    <location>
        <begin position="225"/>
        <end position="247"/>
    </location>
</feature>
<evidence type="ECO:0000259" key="11">
    <source>
        <dbReference type="PROSITE" id="PS51755"/>
    </source>
</evidence>
<dbReference type="InterPro" id="IPR011006">
    <property type="entry name" value="CheY-like_superfamily"/>
</dbReference>
<dbReference type="NCBIfam" id="TIGR00254">
    <property type="entry name" value="GGDEF"/>
    <property type="match status" value="1"/>
</dbReference>
<dbReference type="FunFam" id="3.40.50.2300:FF:000002">
    <property type="entry name" value="DNA-binding response regulator PhoP"/>
    <property type="match status" value="1"/>
</dbReference>
<comment type="caution">
    <text evidence="12">The sequence shown here is derived from an EMBL/GenBank/DDBJ whole genome shotgun (WGS) entry which is preliminary data.</text>
</comment>
<feature type="domain" description="GGDEF" evidence="10">
    <location>
        <begin position="671"/>
        <end position="803"/>
    </location>
</feature>
<feature type="domain" description="Response regulatory" evidence="9">
    <location>
        <begin position="2"/>
        <end position="116"/>
    </location>
</feature>
<dbReference type="Gene3D" id="1.10.10.10">
    <property type="entry name" value="Winged helix-like DNA-binding domain superfamily/Winged helix DNA-binding domain"/>
    <property type="match status" value="1"/>
</dbReference>
<dbReference type="GO" id="GO:0000976">
    <property type="term" value="F:transcription cis-regulatory region binding"/>
    <property type="evidence" value="ECO:0007669"/>
    <property type="project" value="TreeGrafter"/>
</dbReference>
<keyword evidence="3" id="KW-0805">Transcription regulation</keyword>
<dbReference type="InterPro" id="IPR039420">
    <property type="entry name" value="WalR-like"/>
</dbReference>
<organism evidence="12 13">
    <name type="scientific">Chlorogloeopsis fritschii PCC 6912</name>
    <dbReference type="NCBI Taxonomy" id="211165"/>
    <lineage>
        <taxon>Bacteria</taxon>
        <taxon>Bacillati</taxon>
        <taxon>Cyanobacteriota</taxon>
        <taxon>Cyanophyceae</taxon>
        <taxon>Nostocales</taxon>
        <taxon>Chlorogloeopsidaceae</taxon>
        <taxon>Chlorogloeopsis</taxon>
    </lineage>
</organism>
<dbReference type="SUPFAM" id="SSF52172">
    <property type="entry name" value="CheY-like"/>
    <property type="match status" value="3"/>
</dbReference>
<keyword evidence="13" id="KW-1185">Reference proteome</keyword>
<dbReference type="GO" id="GO:0032993">
    <property type="term" value="C:protein-DNA complex"/>
    <property type="evidence" value="ECO:0007669"/>
    <property type="project" value="TreeGrafter"/>
</dbReference>
<evidence type="ECO:0000259" key="9">
    <source>
        <dbReference type="PROSITE" id="PS50110"/>
    </source>
</evidence>
<dbReference type="InterPro" id="IPR001789">
    <property type="entry name" value="Sig_transdc_resp-reg_receiver"/>
</dbReference>
<feature type="modified residue" description="4-aspartylphosphate" evidence="6">
    <location>
        <position position="564"/>
    </location>
</feature>
<dbReference type="CDD" id="cd01949">
    <property type="entry name" value="GGDEF"/>
    <property type="match status" value="1"/>
</dbReference>
<feature type="domain" description="OmpR/PhoB-type" evidence="11">
    <location>
        <begin position="124"/>
        <end position="223"/>
    </location>
</feature>
<reference evidence="12 13" key="1">
    <citation type="journal article" date="2019" name="Genome Biol. Evol.">
        <title>Day and night: Metabolic profiles and evolutionary relationships of six axenic non-marine cyanobacteria.</title>
        <authorList>
            <person name="Will S.E."/>
            <person name="Henke P."/>
            <person name="Boedeker C."/>
            <person name="Huang S."/>
            <person name="Brinkmann H."/>
            <person name="Rohde M."/>
            <person name="Jarek M."/>
            <person name="Friedl T."/>
            <person name="Seufert S."/>
            <person name="Schumacher M."/>
            <person name="Overmann J."/>
            <person name="Neumann-Schaal M."/>
            <person name="Petersen J."/>
        </authorList>
    </citation>
    <scope>NUCLEOTIDE SEQUENCE [LARGE SCALE GENOMIC DNA]</scope>
    <source>
        <strain evidence="12 13">PCC 6912</strain>
    </source>
</reference>
<dbReference type="PROSITE" id="PS50887">
    <property type="entry name" value="GGDEF"/>
    <property type="match status" value="1"/>
</dbReference>
<dbReference type="Pfam" id="PF00072">
    <property type="entry name" value="Response_reg"/>
    <property type="match status" value="3"/>
</dbReference>
<dbReference type="Pfam" id="PF01627">
    <property type="entry name" value="Hpt"/>
    <property type="match status" value="1"/>
</dbReference>
<feature type="compositionally biased region" description="Low complexity" evidence="8">
    <location>
        <begin position="250"/>
        <end position="270"/>
    </location>
</feature>
<evidence type="ECO:0000256" key="7">
    <source>
        <dbReference type="PROSITE-ProRule" id="PRU01091"/>
    </source>
</evidence>
<accession>A0A3S0XVN0</accession>
<dbReference type="Gene3D" id="6.10.250.690">
    <property type="match status" value="1"/>
</dbReference>
<dbReference type="CDD" id="cd00088">
    <property type="entry name" value="HPT"/>
    <property type="match status" value="1"/>
</dbReference>
<dbReference type="InterPro" id="IPR043128">
    <property type="entry name" value="Rev_trsase/Diguanyl_cyclase"/>
</dbReference>
<dbReference type="SUPFAM" id="SSF47226">
    <property type="entry name" value="Histidine-containing phosphotransfer domain, HPT domain"/>
    <property type="match status" value="1"/>
</dbReference>
<evidence type="ECO:0000256" key="6">
    <source>
        <dbReference type="PROSITE-ProRule" id="PRU00169"/>
    </source>
</evidence>
<sequence>MRILLVEDDEVIAQSLAKSLTNQHYAVDIAKDGQEGWDFVDLFTYDLILLDVLLPKLDGISLCRQLRASGNQTPILLLTAQDTSNTKVIGLDAGADDYVAKPFDFQELLARIRALLRRSGSALPPVLNWKNLQLDPSTCEVTCNGKLLHLTPKEYGLLELFLRNNHRIFSCSALIDHLWSFEEPPTEDTVRSHMKSLRQKLKAVGVAEDPIETVYGIGYRLKPAGKEDKGKRRQRGNQEDTEKEDKGNISLSASPRLVLSASSSPSQSRVDNGISKVWEEVVRKLEERVVAIGQASTILLQGKLNEEMQSQAKLEAHKLVGSLGMFGSDEGSRLAQEIESLLEKGNQLKPATKQHLLQLVVELRQELQLLNFKYKPGLRSLNQLANERPLLLIVERDREFAETLARETKNWDLRTQIAPNAIAAKELITEDCPDVVLLDLPAHDSTDNALALLAELSHRTPPIPVIIITEQNSLLDRVKVARLGGRTVLQKPVSPTTVLETVNQILQSSLPTEAKVMVVDDDPQILIAVQTLLVPWGLKVYTLDNPLRFLEAIAIAEPELLILDVEMPGVSGIELCQVARNAPQWSGLPILFLTGHSDTTTKQQIFAAGADDYISKPIVEPELIARILNRLERSRAQRHLAEIDALTFVPNRRKSTQDLERQLAWSDRHHQPFCFAIVDLDNLKQINHNYGHAIGDRVLSRLGQVLRQAFHTQDVVGRWGGTEFVVGMAGMNKSDGARRLLELLKSFRQIEFTTTNAQKFHATFSATVVEYPQAGNNLQALYQAADTILEQAKTTGRNKILSN</sequence>
<dbReference type="GO" id="GO:0000156">
    <property type="term" value="F:phosphorelay response regulator activity"/>
    <property type="evidence" value="ECO:0007669"/>
    <property type="project" value="TreeGrafter"/>
</dbReference>
<feature type="domain" description="Response regulatory" evidence="9">
    <location>
        <begin position="390"/>
        <end position="506"/>
    </location>
</feature>
<dbReference type="InterPro" id="IPR036388">
    <property type="entry name" value="WH-like_DNA-bd_sf"/>
</dbReference>
<dbReference type="InterPro" id="IPR000160">
    <property type="entry name" value="GGDEF_dom"/>
</dbReference>
<evidence type="ECO:0000259" key="10">
    <source>
        <dbReference type="PROSITE" id="PS50887"/>
    </source>
</evidence>
<dbReference type="Gene3D" id="1.20.120.160">
    <property type="entry name" value="HPT domain"/>
    <property type="match status" value="1"/>
</dbReference>
<dbReference type="PANTHER" id="PTHR48111:SF15">
    <property type="entry name" value="OMPR SUBFAMILY"/>
    <property type="match status" value="1"/>
</dbReference>
<dbReference type="Proteomes" id="UP000268857">
    <property type="component" value="Unassembled WGS sequence"/>
</dbReference>
<dbReference type="CDD" id="cd00383">
    <property type="entry name" value="trans_reg_C"/>
    <property type="match status" value="1"/>
</dbReference>
<dbReference type="PROSITE" id="PS50110">
    <property type="entry name" value="RESPONSE_REGULATORY"/>
    <property type="match status" value="3"/>
</dbReference>
<feature type="domain" description="Response regulatory" evidence="9">
    <location>
        <begin position="515"/>
        <end position="631"/>
    </location>
</feature>
<evidence type="ECO:0000256" key="2">
    <source>
        <dbReference type="ARBA" id="ARBA00023012"/>
    </source>
</evidence>
<dbReference type="InterPro" id="IPR001867">
    <property type="entry name" value="OmpR/PhoB-type_DNA-bd"/>
</dbReference>
<feature type="modified residue" description="4-aspartylphosphate" evidence="6">
    <location>
        <position position="51"/>
    </location>
</feature>
<evidence type="ECO:0000256" key="3">
    <source>
        <dbReference type="ARBA" id="ARBA00023015"/>
    </source>
</evidence>
<dbReference type="SUPFAM" id="SSF46894">
    <property type="entry name" value="C-terminal effector domain of the bipartite response regulators"/>
    <property type="match status" value="1"/>
</dbReference>
<dbReference type="GO" id="GO:0005829">
    <property type="term" value="C:cytosol"/>
    <property type="evidence" value="ECO:0007669"/>
    <property type="project" value="TreeGrafter"/>
</dbReference>
<dbReference type="PROSITE" id="PS51755">
    <property type="entry name" value="OMPR_PHOB"/>
    <property type="match status" value="1"/>
</dbReference>